<keyword evidence="2" id="KW-1185">Reference proteome</keyword>
<dbReference type="RefSeq" id="WP_100897726.1">
    <property type="nucleotide sequence ID" value="NZ_CAWNNC010000001.1"/>
</dbReference>
<dbReference type="Proteomes" id="UP000232003">
    <property type="component" value="Chromosome"/>
</dbReference>
<gene>
    <name evidence="1" type="ORF">COO91_01422</name>
</gene>
<protein>
    <submittedName>
        <fullName evidence="1">Uncharacterized protein</fullName>
    </submittedName>
</protein>
<proteinExistence type="predicted"/>
<name>A0A2K8SJD1_9NOSO</name>
<accession>A0A2K8SJD1</accession>
<reference evidence="1 2" key="1">
    <citation type="submission" date="2017-11" db="EMBL/GenBank/DDBJ databases">
        <title>Complete genome of a free-living desiccation-tolerant cyanobacterium and its photosynthetic adaptation to extreme terrestrial habitat.</title>
        <authorList>
            <person name="Shang J."/>
        </authorList>
    </citation>
    <scope>NUCLEOTIDE SEQUENCE [LARGE SCALE GENOMIC DNA]</scope>
    <source>
        <strain evidence="1 2">CCNUN1</strain>
    </source>
</reference>
<evidence type="ECO:0000313" key="2">
    <source>
        <dbReference type="Proteomes" id="UP000232003"/>
    </source>
</evidence>
<dbReference type="EMBL" id="CP024785">
    <property type="protein sequence ID" value="AUB35542.1"/>
    <property type="molecule type" value="Genomic_DNA"/>
</dbReference>
<sequence length="74" mass="8337">MSNTATLHYDYSCEEDEELSWLWIAEMKEPGLPEPYCYSLLFSAEGTHAAALIKNFQPLSGDEAQDYAKQLAFG</sequence>
<dbReference type="KEGG" id="nfl:COO91_01422"/>
<dbReference type="AlphaFoldDB" id="A0A2K8SJD1"/>
<organism evidence="1 2">
    <name type="scientific">Nostoc flagelliforme CCNUN1</name>
    <dbReference type="NCBI Taxonomy" id="2038116"/>
    <lineage>
        <taxon>Bacteria</taxon>
        <taxon>Bacillati</taxon>
        <taxon>Cyanobacteriota</taxon>
        <taxon>Cyanophyceae</taxon>
        <taxon>Nostocales</taxon>
        <taxon>Nostocaceae</taxon>
        <taxon>Nostoc</taxon>
    </lineage>
</organism>
<dbReference type="OrthoDB" id="516216at2"/>
<evidence type="ECO:0000313" key="1">
    <source>
        <dbReference type="EMBL" id="AUB35542.1"/>
    </source>
</evidence>